<accession>A0A822ZVJ2</accession>
<comment type="caution">
    <text evidence="3">The sequence shown here is derived from an EMBL/GenBank/DDBJ whole genome shotgun (WGS) entry which is preliminary data.</text>
</comment>
<gene>
    <name evidence="3" type="ORF">HUJ06_018457</name>
</gene>
<evidence type="ECO:0000313" key="3">
    <source>
        <dbReference type="EMBL" id="DAD48520.1"/>
    </source>
</evidence>
<organism evidence="3 4">
    <name type="scientific">Nelumbo nucifera</name>
    <name type="common">Sacred lotus</name>
    <dbReference type="NCBI Taxonomy" id="4432"/>
    <lineage>
        <taxon>Eukaryota</taxon>
        <taxon>Viridiplantae</taxon>
        <taxon>Streptophyta</taxon>
        <taxon>Embryophyta</taxon>
        <taxon>Tracheophyta</taxon>
        <taxon>Spermatophyta</taxon>
        <taxon>Magnoliopsida</taxon>
        <taxon>Proteales</taxon>
        <taxon>Nelumbonaceae</taxon>
        <taxon>Nelumbo</taxon>
    </lineage>
</organism>
<feature type="region of interest" description="Disordered" evidence="1">
    <location>
        <begin position="28"/>
        <end position="70"/>
    </location>
</feature>
<dbReference type="PANTHER" id="PTHR37741:SF1">
    <property type="entry name" value="TRANSMEMBRANE PROTEIN"/>
    <property type="match status" value="1"/>
</dbReference>
<evidence type="ECO:0000313" key="4">
    <source>
        <dbReference type="Proteomes" id="UP000607653"/>
    </source>
</evidence>
<evidence type="ECO:0000256" key="1">
    <source>
        <dbReference type="SAM" id="MobiDB-lite"/>
    </source>
</evidence>
<evidence type="ECO:0008006" key="5">
    <source>
        <dbReference type="Google" id="ProtNLM"/>
    </source>
</evidence>
<dbReference type="EMBL" id="DUZY01000008">
    <property type="protein sequence ID" value="DAD48520.1"/>
    <property type="molecule type" value="Genomic_DNA"/>
</dbReference>
<protein>
    <recommendedName>
        <fullName evidence="5">Transmembrane protein</fullName>
    </recommendedName>
</protein>
<evidence type="ECO:0000256" key="2">
    <source>
        <dbReference type="SAM" id="Phobius"/>
    </source>
</evidence>
<sequence>MASPKRVDVNLEPDASDFAFPAAGELNPGKAKDFPVNPTSSEVVAMSNKLKEEEVREQKKKKKEKEKKEAAERFKSTIIMSGMVVAVVGAIFAITNKLREK</sequence>
<dbReference type="Proteomes" id="UP000607653">
    <property type="component" value="Unassembled WGS sequence"/>
</dbReference>
<keyword evidence="2" id="KW-1133">Transmembrane helix</keyword>
<name>A0A822ZVJ2_NELNU</name>
<keyword evidence="4" id="KW-1185">Reference proteome</keyword>
<keyword evidence="2" id="KW-0812">Transmembrane</keyword>
<reference evidence="3 4" key="1">
    <citation type="journal article" date="2020" name="Mol. Biol. Evol.">
        <title>Distinct Expression and Methylation Patterns for Genes with Different Fates following a Single Whole-Genome Duplication in Flowering Plants.</title>
        <authorList>
            <person name="Shi T."/>
            <person name="Rahmani R.S."/>
            <person name="Gugger P.F."/>
            <person name="Wang M."/>
            <person name="Li H."/>
            <person name="Zhang Y."/>
            <person name="Li Z."/>
            <person name="Wang Q."/>
            <person name="Van de Peer Y."/>
            <person name="Marchal K."/>
            <person name="Chen J."/>
        </authorList>
    </citation>
    <scope>NUCLEOTIDE SEQUENCE [LARGE SCALE GENOMIC DNA]</scope>
    <source>
        <tissue evidence="3">Leaf</tissue>
    </source>
</reference>
<feature type="transmembrane region" description="Helical" evidence="2">
    <location>
        <begin position="77"/>
        <end position="95"/>
    </location>
</feature>
<proteinExistence type="predicted"/>
<keyword evidence="2" id="KW-0472">Membrane</keyword>
<dbReference type="AlphaFoldDB" id="A0A822ZVJ2"/>
<dbReference type="PANTHER" id="PTHR37741">
    <property type="entry name" value="TRANSMEMBRANE PROTEIN"/>
    <property type="match status" value="1"/>
</dbReference>